<organism evidence="1">
    <name type="scientific">Schistosoma haematobium</name>
    <name type="common">Blood fluke</name>
    <dbReference type="NCBI Taxonomy" id="6185"/>
    <lineage>
        <taxon>Eukaryota</taxon>
        <taxon>Metazoa</taxon>
        <taxon>Spiralia</taxon>
        <taxon>Lophotrochozoa</taxon>
        <taxon>Platyhelminthes</taxon>
        <taxon>Trematoda</taxon>
        <taxon>Digenea</taxon>
        <taxon>Strigeidida</taxon>
        <taxon>Schistosomatoidea</taxon>
        <taxon>Schistosomatidae</taxon>
        <taxon>Schistosoma</taxon>
    </lineage>
</organism>
<reference evidence="1" key="1">
    <citation type="journal article" date="2012" name="Nat. Genet.">
        <title>Whole-genome sequence of Schistosoma haematobium.</title>
        <authorList>
            <person name="Young N.D."/>
            <person name="Jex A.R."/>
            <person name="Li B."/>
            <person name="Liu S."/>
            <person name="Yang L."/>
            <person name="Xiong Z."/>
            <person name="Li Y."/>
            <person name="Cantacessi C."/>
            <person name="Hall R.S."/>
            <person name="Xu X."/>
            <person name="Chen F."/>
            <person name="Wu X."/>
            <person name="Zerlotini A."/>
            <person name="Oliveira G."/>
            <person name="Hofmann A."/>
            <person name="Zhang G."/>
            <person name="Fang X."/>
            <person name="Kang Y."/>
            <person name="Campbell B.E."/>
            <person name="Loukas A."/>
            <person name="Ranganathan S."/>
            <person name="Rollinson D."/>
            <person name="Rinaldi G."/>
            <person name="Brindley P.J."/>
            <person name="Yang H."/>
            <person name="Wang J."/>
            <person name="Wang J."/>
            <person name="Gasser R.B."/>
        </authorList>
    </citation>
    <scope>NUCLEOTIDE SEQUENCE [LARGE SCALE GENOMIC DNA]</scope>
</reference>
<gene>
    <name evidence="1" type="ORF">MS3_06230</name>
</gene>
<name>A0A094ZXH2_SCHHA</name>
<accession>A0A094ZXH2</accession>
<sequence>MCFGTKTKSTTVVGNKILRINLTPCQRSPNKYIFRKFSRCREFVSHSFKHLCFCTMIIILLYPQKSGLALSLSNITHNLTDPSKDPQYSEPLIDSARKVKDEELESKRRQSERHMYNLLQQITSEGLIIV</sequence>
<proteinExistence type="predicted"/>
<dbReference type="EMBL" id="KL250939">
    <property type="protein sequence ID" value="KGB37869.1"/>
    <property type="molecule type" value="Genomic_DNA"/>
</dbReference>
<protein>
    <submittedName>
        <fullName evidence="1">Uncharacterized protein</fullName>
    </submittedName>
</protein>
<dbReference type="AlphaFoldDB" id="A0A094ZXH2"/>
<evidence type="ECO:0000313" key="1">
    <source>
        <dbReference type="EMBL" id="KGB37869.1"/>
    </source>
</evidence>
<dbReference type="STRING" id="6185.A0A094ZXH2"/>